<dbReference type="Gene3D" id="3.40.50.300">
    <property type="entry name" value="P-loop containing nucleotide triphosphate hydrolases"/>
    <property type="match status" value="1"/>
</dbReference>
<dbReference type="InterPro" id="IPR027417">
    <property type="entry name" value="P-loop_NTPase"/>
</dbReference>
<dbReference type="InterPro" id="IPR000863">
    <property type="entry name" value="Sulfotransferase_dom"/>
</dbReference>
<feature type="compositionally biased region" description="Low complexity" evidence="4">
    <location>
        <begin position="112"/>
        <end position="126"/>
    </location>
</feature>
<feature type="domain" description="Sulfotransferase" evidence="5">
    <location>
        <begin position="321"/>
        <end position="461"/>
    </location>
</feature>
<dbReference type="GO" id="GO:0008146">
    <property type="term" value="F:sulfotransferase activity"/>
    <property type="evidence" value="ECO:0007669"/>
    <property type="project" value="InterPro"/>
</dbReference>
<evidence type="ECO:0000256" key="1">
    <source>
        <dbReference type="ARBA" id="ARBA00022679"/>
    </source>
</evidence>
<dbReference type="AlphaFoldDB" id="A0A7S1Y722"/>
<protein>
    <recommendedName>
        <fullName evidence="5">Sulfotransferase domain-containing protein</fullName>
    </recommendedName>
</protein>
<name>A0A7S1Y722_9STRA</name>
<evidence type="ECO:0000313" key="6">
    <source>
        <dbReference type="EMBL" id="CAD9281420.1"/>
    </source>
</evidence>
<keyword evidence="1" id="KW-0808">Transferase</keyword>
<evidence type="ECO:0000256" key="4">
    <source>
        <dbReference type="SAM" id="MobiDB-lite"/>
    </source>
</evidence>
<gene>
    <name evidence="6" type="ORF">GOCE00092_LOCUS10330</name>
</gene>
<dbReference type="PANTHER" id="PTHR10605">
    <property type="entry name" value="HEPARAN SULFATE SULFOTRANSFERASE"/>
    <property type="match status" value="1"/>
</dbReference>
<organism evidence="6">
    <name type="scientific">Grammatophora oceanica</name>
    <dbReference type="NCBI Taxonomy" id="210454"/>
    <lineage>
        <taxon>Eukaryota</taxon>
        <taxon>Sar</taxon>
        <taxon>Stramenopiles</taxon>
        <taxon>Ochrophyta</taxon>
        <taxon>Bacillariophyta</taxon>
        <taxon>Fragilariophyceae</taxon>
        <taxon>Fragilariophycidae</taxon>
        <taxon>Rhabdonematales</taxon>
        <taxon>Grammatophoraceae</taxon>
        <taxon>Grammatophora</taxon>
    </lineage>
</organism>
<feature type="binding site" evidence="3">
    <location>
        <position position="331"/>
    </location>
    <ligand>
        <name>3'-phosphoadenylyl sulfate</name>
        <dbReference type="ChEBI" id="CHEBI:58339"/>
    </ligand>
</feature>
<dbReference type="Pfam" id="PF00685">
    <property type="entry name" value="Sulfotransfer_1"/>
    <property type="match status" value="1"/>
</dbReference>
<accession>A0A7S1Y722</accession>
<keyword evidence="2" id="KW-0325">Glycoprotein</keyword>
<reference evidence="6" key="1">
    <citation type="submission" date="2021-01" db="EMBL/GenBank/DDBJ databases">
        <authorList>
            <person name="Corre E."/>
            <person name="Pelletier E."/>
            <person name="Niang G."/>
            <person name="Scheremetjew M."/>
            <person name="Finn R."/>
            <person name="Kale V."/>
            <person name="Holt S."/>
            <person name="Cochrane G."/>
            <person name="Meng A."/>
            <person name="Brown T."/>
            <person name="Cohen L."/>
        </authorList>
    </citation>
    <scope>NUCLEOTIDE SEQUENCE</scope>
    <source>
        <strain evidence="6">CCMP 410</strain>
    </source>
</reference>
<evidence type="ECO:0000259" key="5">
    <source>
        <dbReference type="Pfam" id="PF00685"/>
    </source>
</evidence>
<feature type="compositionally biased region" description="Low complexity" evidence="4">
    <location>
        <begin position="151"/>
        <end position="163"/>
    </location>
</feature>
<feature type="compositionally biased region" description="Basic and acidic residues" evidence="4">
    <location>
        <begin position="128"/>
        <end position="143"/>
    </location>
</feature>
<dbReference type="PANTHER" id="PTHR10605:SF56">
    <property type="entry name" value="BIFUNCTIONAL HEPARAN SULFATE N-DEACETYLASE_N-SULFOTRANSFERASE"/>
    <property type="match status" value="1"/>
</dbReference>
<feature type="compositionally biased region" description="Acidic residues" evidence="4">
    <location>
        <begin position="71"/>
        <end position="93"/>
    </location>
</feature>
<sequence>MGVMRFHEILRVAAVVVLILLFSFSTYNDDDIKDVEYKTPTTMEEHHQMEVFTPTVSPTTVRQEESSAAASDEDNDDEKSSPDDDESPPDDTGEPSASDDSTVAAKPKEESTSPPTSEPTKVPVTKEQQSKDSPKPDSKDGAKTPEPVVGSDDTSSSENSTTSAIVKPPKTQPDRGNIQESFMITGIEGTSDFKEDYCIWDETSEWIPTGNSTAWQQRAPYVVFPGAKHCGLPSLLTRLKKHPSILPGRADQLEFYFNRNFKYYLTYPEQKVRAWNARQRMFSRDYQSKTLQADPSLISIDATSGYLFHSATVPIRLFCVAPWAKVVVMLRNPVERTWSQYKNVVSTLGLRVPFAEWIEDDLRRMKEVSLMNEDGKIDMKDEQIDLLWTTYVRWAGEAPVGRGLYSIQLQHWLGVMKALNRNWKDNVLVTTYEAWKADPDATENEVLGFLGLPVRNETTARAESSAARRRKLQMLMPVVQNMTDEMDADVRKKLEKFYRPYNKKLYKLLGWDPIWDEKKEDK</sequence>
<feature type="region of interest" description="Disordered" evidence="4">
    <location>
        <begin position="41"/>
        <end position="177"/>
    </location>
</feature>
<feature type="binding site" evidence="3">
    <location>
        <position position="339"/>
    </location>
    <ligand>
        <name>3'-phosphoadenylyl sulfate</name>
        <dbReference type="ChEBI" id="CHEBI:58339"/>
    </ligand>
</feature>
<evidence type="ECO:0000256" key="2">
    <source>
        <dbReference type="ARBA" id="ARBA00023180"/>
    </source>
</evidence>
<evidence type="ECO:0000256" key="3">
    <source>
        <dbReference type="PIRSR" id="PIRSR637359-2"/>
    </source>
</evidence>
<proteinExistence type="predicted"/>
<dbReference type="SUPFAM" id="SSF52540">
    <property type="entry name" value="P-loop containing nucleoside triphosphate hydrolases"/>
    <property type="match status" value="1"/>
</dbReference>
<dbReference type="EMBL" id="HBGK01020309">
    <property type="protein sequence ID" value="CAD9281420.1"/>
    <property type="molecule type" value="Transcribed_RNA"/>
</dbReference>
<dbReference type="InterPro" id="IPR037359">
    <property type="entry name" value="NST/OST"/>
</dbReference>